<feature type="domain" description="N-acetyltransferase" evidence="1">
    <location>
        <begin position="8"/>
        <end position="173"/>
    </location>
</feature>
<comment type="caution">
    <text evidence="3">The sequence shown here is derived from an EMBL/GenBank/DDBJ whole genome shotgun (WGS) entry which is preliminary data.</text>
</comment>
<accession>A0A4S3J7X5</accession>
<evidence type="ECO:0000313" key="2">
    <source>
        <dbReference type="EMBL" id="KAA8651140.1"/>
    </source>
</evidence>
<dbReference type="SUPFAM" id="SSF55729">
    <property type="entry name" value="Acyl-CoA N-acyltransferases (Nat)"/>
    <property type="match status" value="1"/>
</dbReference>
<dbReference type="GeneID" id="54322720"/>
<sequence>MLPILSTDRLELVAVTDEHLPFEIEMDTNPEVMRYIIGRPRTEDEVIKSHEKRLSLVTESPGRGFWVGLLDNTPIGLWMLLPSQGLEQSREAELGYRLLPQFWHQGFASEGARALLNHCFAGLGLDRVYGKAMVAHTATRAILIKMGMKYIRDYSEEIEGSDQEVVEYAITRDEWESQHK</sequence>
<dbReference type="Proteomes" id="UP000308092">
    <property type="component" value="Unassembled WGS sequence"/>
</dbReference>
<dbReference type="Gene3D" id="3.40.630.30">
    <property type="match status" value="1"/>
</dbReference>
<dbReference type="GO" id="GO:0016747">
    <property type="term" value="F:acyltransferase activity, transferring groups other than amino-acyl groups"/>
    <property type="evidence" value="ECO:0007669"/>
    <property type="project" value="InterPro"/>
</dbReference>
<reference evidence="2 5" key="2">
    <citation type="submission" date="2019-08" db="EMBL/GenBank/DDBJ databases">
        <title>The genome sequence of a newly discovered highly antifungal drug resistant Aspergillus species, Aspergillus tanneri NIH 1004.</title>
        <authorList>
            <person name="Mounaud S."/>
            <person name="Singh I."/>
            <person name="Joardar V."/>
            <person name="Pakala S."/>
            <person name="Pakala S."/>
            <person name="Venepally P."/>
            <person name="Chung J.K."/>
            <person name="Losada L."/>
            <person name="Nierman W.C."/>
        </authorList>
    </citation>
    <scope>NUCLEOTIDE SEQUENCE [LARGE SCALE GENOMIC DNA]</scope>
    <source>
        <strain evidence="2 5">NIH1004</strain>
    </source>
</reference>
<dbReference type="RefSeq" id="XP_033430501.1">
    <property type="nucleotide sequence ID" value="XM_033564744.1"/>
</dbReference>
<dbReference type="Pfam" id="PF13302">
    <property type="entry name" value="Acetyltransf_3"/>
    <property type="match status" value="1"/>
</dbReference>
<dbReference type="InterPro" id="IPR016181">
    <property type="entry name" value="Acyl_CoA_acyltransferase"/>
</dbReference>
<dbReference type="AlphaFoldDB" id="A0A4S3J7X5"/>
<dbReference type="InterPro" id="IPR000182">
    <property type="entry name" value="GNAT_dom"/>
</dbReference>
<dbReference type="InterPro" id="IPR051531">
    <property type="entry name" value="N-acetyltransferase"/>
</dbReference>
<reference evidence="3 4" key="1">
    <citation type="submission" date="2019-03" db="EMBL/GenBank/DDBJ databases">
        <title>The genome sequence of a newly discovered highly antifungal drug resistant Aspergillus species, Aspergillus tanneri NIH 1004.</title>
        <authorList>
            <person name="Mounaud S."/>
            <person name="Singh I."/>
            <person name="Joardar V."/>
            <person name="Pakala S."/>
            <person name="Pakala S."/>
            <person name="Venepally P."/>
            <person name="Hoover J."/>
            <person name="Nierman W."/>
            <person name="Chung J."/>
            <person name="Losada L."/>
        </authorList>
    </citation>
    <scope>NUCLEOTIDE SEQUENCE [LARGE SCALE GENOMIC DNA]</scope>
    <source>
        <strain evidence="3 4">NIH1004</strain>
    </source>
</reference>
<evidence type="ECO:0000313" key="4">
    <source>
        <dbReference type="Proteomes" id="UP000308092"/>
    </source>
</evidence>
<dbReference type="PANTHER" id="PTHR43792">
    <property type="entry name" value="GNAT FAMILY, PUTATIVE (AFU_ORTHOLOGUE AFUA_3G00765)-RELATED-RELATED"/>
    <property type="match status" value="1"/>
</dbReference>
<name>A0A4S3J7X5_9EURO</name>
<dbReference type="PANTHER" id="PTHR43792:SF16">
    <property type="entry name" value="N-ACETYLTRANSFERASE DOMAIN-CONTAINING PROTEIN"/>
    <property type="match status" value="1"/>
</dbReference>
<dbReference type="PROSITE" id="PS51186">
    <property type="entry name" value="GNAT"/>
    <property type="match status" value="1"/>
</dbReference>
<dbReference type="OrthoDB" id="630895at2759"/>
<dbReference type="VEuPathDB" id="FungiDB:EYZ11_009420"/>
<keyword evidence="4" id="KW-1185">Reference proteome</keyword>
<proteinExistence type="predicted"/>
<dbReference type="Proteomes" id="UP000324241">
    <property type="component" value="Unassembled WGS sequence"/>
</dbReference>
<evidence type="ECO:0000313" key="3">
    <source>
        <dbReference type="EMBL" id="THC91106.1"/>
    </source>
</evidence>
<organism evidence="3 4">
    <name type="scientific">Aspergillus tanneri</name>
    <dbReference type="NCBI Taxonomy" id="1220188"/>
    <lineage>
        <taxon>Eukaryota</taxon>
        <taxon>Fungi</taxon>
        <taxon>Dikarya</taxon>
        <taxon>Ascomycota</taxon>
        <taxon>Pezizomycotina</taxon>
        <taxon>Eurotiomycetes</taxon>
        <taxon>Eurotiomycetidae</taxon>
        <taxon>Eurotiales</taxon>
        <taxon>Aspergillaceae</taxon>
        <taxon>Aspergillus</taxon>
        <taxon>Aspergillus subgen. Circumdati</taxon>
    </lineage>
</organism>
<dbReference type="EMBL" id="SOSA01000446">
    <property type="protein sequence ID" value="THC91106.1"/>
    <property type="molecule type" value="Genomic_DNA"/>
</dbReference>
<evidence type="ECO:0000259" key="1">
    <source>
        <dbReference type="PROSITE" id="PS51186"/>
    </source>
</evidence>
<gene>
    <name evidence="2" type="ORF">ATNIH1004_000018</name>
    <name evidence="3" type="ORF">EYZ11_009420</name>
</gene>
<protein>
    <recommendedName>
        <fullName evidence="1">N-acetyltransferase domain-containing protein</fullName>
    </recommendedName>
</protein>
<evidence type="ECO:0000313" key="5">
    <source>
        <dbReference type="Proteomes" id="UP000324241"/>
    </source>
</evidence>
<dbReference type="STRING" id="1220188.A0A4S3J7X5"/>
<dbReference type="EMBL" id="QUQM01000002">
    <property type="protein sequence ID" value="KAA8651140.1"/>
    <property type="molecule type" value="Genomic_DNA"/>
</dbReference>